<dbReference type="PIRSF" id="PIRSF006118">
    <property type="entry name" value="KDO8-P_Ptase"/>
    <property type="match status" value="1"/>
</dbReference>
<evidence type="ECO:0000256" key="3">
    <source>
        <dbReference type="ARBA" id="ARBA00005893"/>
    </source>
</evidence>
<comment type="cofactor">
    <cofactor evidence="2 11">
        <name>Mg(2+)</name>
        <dbReference type="ChEBI" id="CHEBI:18420"/>
    </cofactor>
</comment>
<gene>
    <name evidence="12" type="primary">kdsC</name>
    <name evidence="12" type="ORF">GHA_00013</name>
</gene>
<evidence type="ECO:0000313" key="13">
    <source>
        <dbReference type="Proteomes" id="UP000834458"/>
    </source>
</evidence>
<keyword evidence="8 12" id="KW-0378">Hydrolase</keyword>
<dbReference type="InterPro" id="IPR050793">
    <property type="entry name" value="CMP-NeuNAc_synthase"/>
</dbReference>
<dbReference type="EMBL" id="CAHPSC010000001">
    <property type="protein sequence ID" value="CAB5656090.1"/>
    <property type="molecule type" value="Genomic_DNA"/>
</dbReference>
<dbReference type="NCBIfam" id="TIGR01670">
    <property type="entry name" value="KdsC-phosphatas"/>
    <property type="match status" value="1"/>
</dbReference>
<organism evidence="12 13">
    <name type="scientific">Comamonas aquatica</name>
    <dbReference type="NCBI Taxonomy" id="225991"/>
    <lineage>
        <taxon>Bacteria</taxon>
        <taxon>Pseudomonadati</taxon>
        <taxon>Pseudomonadota</taxon>
        <taxon>Betaproteobacteria</taxon>
        <taxon>Burkholderiales</taxon>
        <taxon>Comamonadaceae</taxon>
        <taxon>Comamonas</taxon>
    </lineage>
</organism>
<comment type="catalytic activity">
    <reaction evidence="1">
        <text>3-deoxy-alpha-D-manno-2-octulosonate-8-phosphate + H2O = 3-deoxy-alpha-D-manno-oct-2-ulosonate + phosphate</text>
        <dbReference type="Rhea" id="RHEA:11500"/>
        <dbReference type="ChEBI" id="CHEBI:15377"/>
        <dbReference type="ChEBI" id="CHEBI:43474"/>
        <dbReference type="ChEBI" id="CHEBI:85985"/>
        <dbReference type="ChEBI" id="CHEBI:85986"/>
        <dbReference type="EC" id="3.1.3.45"/>
    </reaction>
</comment>
<dbReference type="EC" id="3.1.3.45" evidence="5"/>
<dbReference type="Pfam" id="PF08282">
    <property type="entry name" value="Hydrolase_3"/>
    <property type="match status" value="1"/>
</dbReference>
<dbReference type="Proteomes" id="UP000834458">
    <property type="component" value="Unassembled WGS sequence"/>
</dbReference>
<dbReference type="SFLD" id="SFLDS00003">
    <property type="entry name" value="Haloacid_Dehalogenase"/>
    <property type="match status" value="1"/>
</dbReference>
<dbReference type="GO" id="GO:0008781">
    <property type="term" value="F:N-acylneuraminate cytidylyltransferase activity"/>
    <property type="evidence" value="ECO:0007669"/>
    <property type="project" value="TreeGrafter"/>
</dbReference>
<feature type="binding site" evidence="11">
    <location>
        <position position="29"/>
    </location>
    <ligand>
        <name>Mg(2+)</name>
        <dbReference type="ChEBI" id="CHEBI:18420"/>
    </ligand>
</feature>
<evidence type="ECO:0000256" key="7">
    <source>
        <dbReference type="ARBA" id="ARBA00022723"/>
    </source>
</evidence>
<feature type="binding site" evidence="11">
    <location>
        <position position="31"/>
    </location>
    <ligand>
        <name>substrate</name>
    </ligand>
</feature>
<dbReference type="SFLD" id="SFLDG01136">
    <property type="entry name" value="C1.6:_Phosphoserine_Phosphatas"/>
    <property type="match status" value="1"/>
</dbReference>
<dbReference type="Gene3D" id="3.40.50.1000">
    <property type="entry name" value="HAD superfamily/HAD-like"/>
    <property type="match status" value="1"/>
</dbReference>
<protein>
    <recommendedName>
        <fullName evidence="6">3-deoxy-D-manno-octulosonate 8-phosphate phosphatase KdsC</fullName>
        <ecNumber evidence="5">3.1.3.45</ecNumber>
    </recommendedName>
    <alternativeName>
        <fullName evidence="10">KDO 8-P phosphatase</fullName>
    </alternativeName>
</protein>
<dbReference type="FunFam" id="3.40.50.1000:FF:000029">
    <property type="entry name" value="3-deoxy-D-manno-octulosonate 8-phosphate phosphatase KdsC"/>
    <property type="match status" value="1"/>
</dbReference>
<dbReference type="GO" id="GO:0019143">
    <property type="term" value="F:3-deoxy-manno-octulosonate-8-phosphatase activity"/>
    <property type="evidence" value="ECO:0007669"/>
    <property type="project" value="UniProtKB-EC"/>
</dbReference>
<keyword evidence="9 11" id="KW-0460">Magnesium</keyword>
<dbReference type="CDD" id="cd01630">
    <property type="entry name" value="HAD_KDO-like"/>
    <property type="match status" value="1"/>
</dbReference>
<evidence type="ECO:0000256" key="5">
    <source>
        <dbReference type="ARBA" id="ARBA00013066"/>
    </source>
</evidence>
<dbReference type="PANTHER" id="PTHR21485">
    <property type="entry name" value="HAD SUPERFAMILY MEMBERS CMAS AND KDSC"/>
    <property type="match status" value="1"/>
</dbReference>
<accession>A0AA35GH42</accession>
<dbReference type="InterPro" id="IPR036412">
    <property type="entry name" value="HAD-like_sf"/>
</dbReference>
<reference evidence="12" key="1">
    <citation type="submission" date="2020-05" db="EMBL/GenBank/DDBJ databases">
        <authorList>
            <person name="Delgado-Blas J."/>
        </authorList>
    </citation>
    <scope>NUCLEOTIDE SEQUENCE</scope>
    <source>
        <strain evidence="12">BB1454</strain>
    </source>
</reference>
<evidence type="ECO:0000256" key="8">
    <source>
        <dbReference type="ARBA" id="ARBA00022801"/>
    </source>
</evidence>
<evidence type="ECO:0000256" key="4">
    <source>
        <dbReference type="ARBA" id="ARBA00011881"/>
    </source>
</evidence>
<evidence type="ECO:0000313" key="12">
    <source>
        <dbReference type="EMBL" id="CAB5656090.1"/>
    </source>
</evidence>
<keyword evidence="7 11" id="KW-0479">Metal-binding</keyword>
<comment type="similarity">
    <text evidence="3">Belongs to the KdsC family.</text>
</comment>
<dbReference type="AlphaFoldDB" id="A0AA35GH42"/>
<evidence type="ECO:0000256" key="2">
    <source>
        <dbReference type="ARBA" id="ARBA00001946"/>
    </source>
</evidence>
<evidence type="ECO:0000256" key="11">
    <source>
        <dbReference type="PIRSR" id="PIRSR006118-2"/>
    </source>
</evidence>
<evidence type="ECO:0000256" key="9">
    <source>
        <dbReference type="ARBA" id="ARBA00022842"/>
    </source>
</evidence>
<dbReference type="SUPFAM" id="SSF56784">
    <property type="entry name" value="HAD-like"/>
    <property type="match status" value="1"/>
</dbReference>
<dbReference type="PANTHER" id="PTHR21485:SF3">
    <property type="entry name" value="N-ACYLNEURAMINATE CYTIDYLYLTRANSFERASE"/>
    <property type="match status" value="1"/>
</dbReference>
<dbReference type="InterPro" id="IPR023214">
    <property type="entry name" value="HAD_sf"/>
</dbReference>
<dbReference type="GO" id="GO:0046872">
    <property type="term" value="F:metal ion binding"/>
    <property type="evidence" value="ECO:0007669"/>
    <property type="project" value="UniProtKB-KW"/>
</dbReference>
<proteinExistence type="inferred from homology"/>
<comment type="subunit">
    <text evidence="4">Homotetramer.</text>
</comment>
<feature type="binding site" evidence="11">
    <location>
        <position position="122"/>
    </location>
    <ligand>
        <name>Mg(2+)</name>
        <dbReference type="ChEBI" id="CHEBI:18420"/>
    </ligand>
</feature>
<evidence type="ECO:0000256" key="1">
    <source>
        <dbReference type="ARBA" id="ARBA00000898"/>
    </source>
</evidence>
<evidence type="ECO:0000256" key="10">
    <source>
        <dbReference type="ARBA" id="ARBA00031051"/>
    </source>
</evidence>
<dbReference type="InterPro" id="IPR010023">
    <property type="entry name" value="KdsC_fam"/>
</dbReference>
<dbReference type="SFLD" id="SFLDG01138">
    <property type="entry name" value="C1.6.2:_Deoxy-d-mannose-octulo"/>
    <property type="match status" value="1"/>
</dbReference>
<dbReference type="RefSeq" id="WP_234687275.1">
    <property type="nucleotide sequence ID" value="NZ_CAHPRW010000021.1"/>
</dbReference>
<comment type="caution">
    <text evidence="12">The sequence shown here is derived from an EMBL/GenBank/DDBJ whole genome shotgun (WGS) entry which is preliminary data.</text>
</comment>
<sequence length="186" mass="20261">MEAMQMDRSVRCEASVLAKAQQVRVVFLDVDGVLTDGGLLFSEHGETLKRFNTLDGHGIKLLQKAGIVPAVVTGRDSAPLRLRLKQLGVQHAVYGTEDKVPAAQSILDSLGLDWNQAAAMGDDWPDLPVMQRCALACAPRNAHVENLARADWVSDLPGGQGAVRQLCDLLLQAGGHYHRLLETYLR</sequence>
<name>A0AA35GH42_9BURK</name>
<evidence type="ECO:0000256" key="6">
    <source>
        <dbReference type="ARBA" id="ARBA00020092"/>
    </source>
</evidence>